<gene>
    <name evidence="2" type="ORF">MVEN_01822600</name>
</gene>
<organism evidence="2 3">
    <name type="scientific">Mycena venus</name>
    <dbReference type="NCBI Taxonomy" id="2733690"/>
    <lineage>
        <taxon>Eukaryota</taxon>
        <taxon>Fungi</taxon>
        <taxon>Dikarya</taxon>
        <taxon>Basidiomycota</taxon>
        <taxon>Agaricomycotina</taxon>
        <taxon>Agaricomycetes</taxon>
        <taxon>Agaricomycetidae</taxon>
        <taxon>Agaricales</taxon>
        <taxon>Marasmiineae</taxon>
        <taxon>Mycenaceae</taxon>
        <taxon>Mycena</taxon>
    </lineage>
</organism>
<keyword evidence="1" id="KW-0040">ANK repeat</keyword>
<dbReference type="AlphaFoldDB" id="A0A8H7CLR1"/>
<evidence type="ECO:0000313" key="2">
    <source>
        <dbReference type="EMBL" id="KAF7342340.1"/>
    </source>
</evidence>
<comment type="caution">
    <text evidence="2">The sequence shown here is derived from an EMBL/GenBank/DDBJ whole genome shotgun (WGS) entry which is preliminary data.</text>
</comment>
<reference evidence="2" key="1">
    <citation type="submission" date="2020-05" db="EMBL/GenBank/DDBJ databases">
        <title>Mycena genomes resolve the evolution of fungal bioluminescence.</title>
        <authorList>
            <person name="Tsai I.J."/>
        </authorList>
    </citation>
    <scope>NUCLEOTIDE SEQUENCE</scope>
    <source>
        <strain evidence="2">CCC161011</strain>
    </source>
</reference>
<proteinExistence type="predicted"/>
<dbReference type="InterPro" id="IPR002110">
    <property type="entry name" value="Ankyrin_rpt"/>
</dbReference>
<dbReference type="SUPFAM" id="SSF48403">
    <property type="entry name" value="Ankyrin repeat"/>
    <property type="match status" value="1"/>
</dbReference>
<name>A0A8H7CLR1_9AGAR</name>
<evidence type="ECO:0000313" key="3">
    <source>
        <dbReference type="Proteomes" id="UP000620124"/>
    </source>
</evidence>
<dbReference type="OrthoDB" id="426293at2759"/>
<dbReference type="Gene3D" id="1.25.40.20">
    <property type="entry name" value="Ankyrin repeat-containing domain"/>
    <property type="match status" value="1"/>
</dbReference>
<dbReference type="Proteomes" id="UP000620124">
    <property type="component" value="Unassembled WGS sequence"/>
</dbReference>
<protein>
    <submittedName>
        <fullName evidence="2">ANK-REP-REGION domain-containing protein</fullName>
    </submittedName>
</protein>
<accession>A0A8H7CLR1</accession>
<evidence type="ECO:0000256" key="1">
    <source>
        <dbReference type="PROSITE-ProRule" id="PRU00023"/>
    </source>
</evidence>
<dbReference type="InterPro" id="IPR036770">
    <property type="entry name" value="Ankyrin_rpt-contain_sf"/>
</dbReference>
<sequence>MSSKEHGPDRTPADAPTVDHPHTKAILFAISSSNITALSSLLEKTDFDPDACPGPPRERMLGWAAVENQPLALSYLFQLSPSKEDVTPQLLRCYVKHIECYKALVAAHPHALAFGFGHMGDVFGVAVLTRHLDFMCSYAANAPSWNIDLNKSEVCHRPVLEWTAEYGETRVLRCLLIECGRGELLRVRGTDAIRAAIRGRNMDNLRCLLDHSPEGPRAVVDGWPLKEGEYPWQLDKRRKDGWDVPNLHYAAAVGISEAVHILLDAGADPDLLDGNGRKADIATYRVPAPIRFGAKKLRCLIM</sequence>
<dbReference type="PROSITE" id="PS50297">
    <property type="entry name" value="ANK_REP_REGION"/>
    <property type="match status" value="1"/>
</dbReference>
<dbReference type="EMBL" id="JACAZI010000017">
    <property type="protein sequence ID" value="KAF7342340.1"/>
    <property type="molecule type" value="Genomic_DNA"/>
</dbReference>
<dbReference type="PROSITE" id="PS50088">
    <property type="entry name" value="ANK_REPEAT"/>
    <property type="match status" value="1"/>
</dbReference>
<keyword evidence="3" id="KW-1185">Reference proteome</keyword>
<feature type="repeat" description="ANK" evidence="1">
    <location>
        <begin position="247"/>
        <end position="274"/>
    </location>
</feature>